<protein>
    <submittedName>
        <fullName evidence="2">Uncharacterized protein</fullName>
    </submittedName>
</protein>
<dbReference type="AlphaFoldDB" id="A0AAV7N0P8"/>
<keyword evidence="3" id="KW-1185">Reference proteome</keyword>
<evidence type="ECO:0000256" key="1">
    <source>
        <dbReference type="SAM" id="MobiDB-lite"/>
    </source>
</evidence>
<proteinExistence type="predicted"/>
<feature type="region of interest" description="Disordered" evidence="1">
    <location>
        <begin position="18"/>
        <end position="52"/>
    </location>
</feature>
<dbReference type="Proteomes" id="UP001066276">
    <property type="component" value="Chromosome 9"/>
</dbReference>
<feature type="compositionally biased region" description="Basic and acidic residues" evidence="1">
    <location>
        <begin position="42"/>
        <end position="52"/>
    </location>
</feature>
<organism evidence="2 3">
    <name type="scientific">Pleurodeles waltl</name>
    <name type="common">Iberian ribbed newt</name>
    <dbReference type="NCBI Taxonomy" id="8319"/>
    <lineage>
        <taxon>Eukaryota</taxon>
        <taxon>Metazoa</taxon>
        <taxon>Chordata</taxon>
        <taxon>Craniata</taxon>
        <taxon>Vertebrata</taxon>
        <taxon>Euteleostomi</taxon>
        <taxon>Amphibia</taxon>
        <taxon>Batrachia</taxon>
        <taxon>Caudata</taxon>
        <taxon>Salamandroidea</taxon>
        <taxon>Salamandridae</taxon>
        <taxon>Pleurodelinae</taxon>
        <taxon>Pleurodeles</taxon>
    </lineage>
</organism>
<accession>A0AAV7N0P8</accession>
<comment type="caution">
    <text evidence="2">The sequence shown here is derived from an EMBL/GenBank/DDBJ whole genome shotgun (WGS) entry which is preliminary data.</text>
</comment>
<name>A0AAV7N0P8_PLEWA</name>
<evidence type="ECO:0000313" key="2">
    <source>
        <dbReference type="EMBL" id="KAJ1106235.1"/>
    </source>
</evidence>
<reference evidence="2" key="1">
    <citation type="journal article" date="2022" name="bioRxiv">
        <title>Sequencing and chromosome-scale assembly of the giantPleurodeles waltlgenome.</title>
        <authorList>
            <person name="Brown T."/>
            <person name="Elewa A."/>
            <person name="Iarovenko S."/>
            <person name="Subramanian E."/>
            <person name="Araus A.J."/>
            <person name="Petzold A."/>
            <person name="Susuki M."/>
            <person name="Suzuki K.-i.T."/>
            <person name="Hayashi T."/>
            <person name="Toyoda A."/>
            <person name="Oliveira C."/>
            <person name="Osipova E."/>
            <person name="Leigh N.D."/>
            <person name="Simon A."/>
            <person name="Yun M.H."/>
        </authorList>
    </citation>
    <scope>NUCLEOTIDE SEQUENCE</scope>
    <source>
        <strain evidence="2">20211129_DDA</strain>
        <tissue evidence="2">Liver</tissue>
    </source>
</reference>
<sequence>MEANERRRIGRRMVTVAKEKEEDERATEEATGGSRICTERSAPFDDGRRETPRKLVVPIGDEECGLRGAERDYLPRSRRRVAQAGAWLSPEQG</sequence>
<gene>
    <name evidence="2" type="ORF">NDU88_003638</name>
</gene>
<evidence type="ECO:0000313" key="3">
    <source>
        <dbReference type="Proteomes" id="UP001066276"/>
    </source>
</evidence>
<dbReference type="EMBL" id="JANPWB010000013">
    <property type="protein sequence ID" value="KAJ1106235.1"/>
    <property type="molecule type" value="Genomic_DNA"/>
</dbReference>